<proteinExistence type="inferred from homology"/>
<dbReference type="PANTHER" id="PTHR12544:SF29">
    <property type="entry name" value="GLUTAMINASE"/>
    <property type="match status" value="1"/>
</dbReference>
<dbReference type="GO" id="GO:0006537">
    <property type="term" value="P:glutamate biosynthetic process"/>
    <property type="evidence" value="ECO:0007669"/>
    <property type="project" value="TreeGrafter"/>
</dbReference>
<evidence type="ECO:0000256" key="5">
    <source>
        <dbReference type="ARBA" id="ARBA00049534"/>
    </source>
</evidence>
<name>A0A6I5XYF9_PISSA</name>
<comment type="similarity">
    <text evidence="1">Belongs to the glutaminase family.</text>
</comment>
<dbReference type="RefSeq" id="WP_027242756.1">
    <property type="nucleotide sequence ID" value="NZ_CP012508.1"/>
</dbReference>
<dbReference type="PANTHER" id="PTHR12544">
    <property type="entry name" value="GLUTAMINASE"/>
    <property type="match status" value="1"/>
</dbReference>
<comment type="catalytic activity">
    <reaction evidence="5">
        <text>L-glutamine + H2O = L-glutamate + NH4(+)</text>
        <dbReference type="Rhea" id="RHEA:15889"/>
        <dbReference type="ChEBI" id="CHEBI:15377"/>
        <dbReference type="ChEBI" id="CHEBI:28938"/>
        <dbReference type="ChEBI" id="CHEBI:29985"/>
        <dbReference type="ChEBI" id="CHEBI:58359"/>
        <dbReference type="EC" id="3.5.1.2"/>
    </reaction>
</comment>
<dbReference type="Pfam" id="PF04960">
    <property type="entry name" value="Glutaminase"/>
    <property type="match status" value="2"/>
</dbReference>
<organism evidence="6 7">
    <name type="scientific">Piscirickettsia salmonis</name>
    <dbReference type="NCBI Taxonomy" id="1238"/>
    <lineage>
        <taxon>Bacteria</taxon>
        <taxon>Pseudomonadati</taxon>
        <taxon>Pseudomonadota</taxon>
        <taxon>Gammaproteobacteria</taxon>
        <taxon>Thiotrichales</taxon>
        <taxon>Piscirickettsiaceae</taxon>
        <taxon>Piscirickettsia</taxon>
    </lineage>
</organism>
<dbReference type="Gene3D" id="3.40.710.10">
    <property type="entry name" value="DD-peptidase/beta-lactamase superfamily"/>
    <property type="match status" value="1"/>
</dbReference>
<dbReference type="EMBL" id="CP012508">
    <property type="protein sequence ID" value="ALB23130.1"/>
    <property type="molecule type" value="Genomic_DNA"/>
</dbReference>
<comment type="subunit">
    <text evidence="2">Homotetramer.</text>
</comment>
<dbReference type="Proteomes" id="UP000029558">
    <property type="component" value="Chromosome"/>
</dbReference>
<sequence>MPFSDKIKKIEQSFQEVQDKKSQVIVETKAKNADYIARLANQDPDIFTAGVTFGDNEIGIFGSEDHQATKVTIQSVSKFFTDLLASQNNPQLLNKLVAREKTDLRFNAHASRLSSTLNRENPLLSDYPNKASSLLKSFVDVDRRLDYWLKDDTYFDKAANPSVNYGAILTVYASLPDPSVLELPPLDPYSATQEDVDQLAQPVIDLLSGMAKTEHESQAKICTDLQTFISELEGAENNRRLIEQMKKHRLLPEGVNSERLLQMYTANCSIYMDVNQLTRAAATLANRGLNRSTQKMVMEPRIVDKALQTIKHTGLYNATDGFHAVAGEEVCAKSGVGGVILGVYPGQGALVTISPPLDEKGNSAIGAAMFECVHKKKVFQPSTPKELYETTTMLQSTDSAAYQQSSTFAASHSSI</sequence>
<protein>
    <recommendedName>
        <fullName evidence="3">glutaminase</fullName>
        <ecNumber evidence="3">3.5.1.2</ecNumber>
    </recommendedName>
</protein>
<evidence type="ECO:0000256" key="3">
    <source>
        <dbReference type="ARBA" id="ARBA00012918"/>
    </source>
</evidence>
<dbReference type="SUPFAM" id="SSF56601">
    <property type="entry name" value="beta-lactamase/transpeptidase-like"/>
    <property type="match status" value="1"/>
</dbReference>
<keyword evidence="4 6" id="KW-0378">Hydrolase</keyword>
<evidence type="ECO:0000313" key="7">
    <source>
        <dbReference type="Proteomes" id="UP000029558"/>
    </source>
</evidence>
<dbReference type="InterPro" id="IPR012338">
    <property type="entry name" value="Beta-lactam/transpept-like"/>
</dbReference>
<reference evidence="6 7" key="1">
    <citation type="journal article" date="2014" name="Genome Announc.">
        <title>Comparative Genome Analysis of Two Isolates of the Fish Pathogen Piscirickettsia salmonis from Different Hosts Reveals Major Differences in Virulence-Associated Secretion Systems.</title>
        <authorList>
            <person name="Bohle H."/>
            <person name="Henriquez P."/>
            <person name="Grothusen H."/>
            <person name="Navas E."/>
            <person name="Sandoval A."/>
            <person name="Bustamante F."/>
            <person name="Bustos P."/>
            <person name="Mancilla M."/>
        </authorList>
    </citation>
    <scope>NUCLEOTIDE SEQUENCE [LARGE SCALE GENOMIC DNA]</scope>
    <source>
        <strain evidence="7">B1-32597</strain>
    </source>
</reference>
<evidence type="ECO:0000256" key="4">
    <source>
        <dbReference type="ARBA" id="ARBA00022801"/>
    </source>
</evidence>
<dbReference type="OrthoDB" id="9788822at2"/>
<evidence type="ECO:0000256" key="1">
    <source>
        <dbReference type="ARBA" id="ARBA00011076"/>
    </source>
</evidence>
<dbReference type="EC" id="3.5.1.2" evidence="3"/>
<gene>
    <name evidence="6" type="ORF">KU39_1950</name>
</gene>
<evidence type="ECO:0000256" key="2">
    <source>
        <dbReference type="ARBA" id="ARBA00011881"/>
    </source>
</evidence>
<accession>A0A6I5XYF9</accession>
<dbReference type="AlphaFoldDB" id="A0A6I5XYF9"/>
<evidence type="ECO:0000313" key="6">
    <source>
        <dbReference type="EMBL" id="ALB23130.1"/>
    </source>
</evidence>
<dbReference type="GO" id="GO:0004359">
    <property type="term" value="F:glutaminase activity"/>
    <property type="evidence" value="ECO:0007669"/>
    <property type="project" value="UniProtKB-EC"/>
</dbReference>
<dbReference type="GO" id="GO:0006543">
    <property type="term" value="P:L-glutamine catabolic process"/>
    <property type="evidence" value="ECO:0007669"/>
    <property type="project" value="TreeGrafter"/>
</dbReference>
<dbReference type="InterPro" id="IPR015868">
    <property type="entry name" value="Glutaminase"/>
</dbReference>